<dbReference type="Proteomes" id="UP000002624">
    <property type="component" value="Unassembled WGS sequence"/>
</dbReference>
<dbReference type="OrthoDB" id="10481252at2759"/>
<dbReference type="VEuPathDB" id="FungiDB:HCDG_07909"/>
<name>C6HNX8_AJECH</name>
<dbReference type="EMBL" id="GG692432">
    <property type="protein sequence ID" value="EER38174.1"/>
    <property type="molecule type" value="Genomic_DNA"/>
</dbReference>
<reference evidence="4" key="1">
    <citation type="submission" date="2009-05" db="EMBL/GenBank/DDBJ databases">
        <title>The genome sequence of Ajellomyces capsulatus strain H143.</title>
        <authorList>
            <person name="Champion M."/>
            <person name="Cuomo C.A."/>
            <person name="Ma L.-J."/>
            <person name="Henn M.R."/>
            <person name="Sil A."/>
            <person name="Goldman B."/>
            <person name="Young S.K."/>
            <person name="Kodira C.D."/>
            <person name="Zeng Q."/>
            <person name="Koehrsen M."/>
            <person name="Alvarado L."/>
            <person name="Berlin A.M."/>
            <person name="Borenstein D."/>
            <person name="Chen Z."/>
            <person name="Engels R."/>
            <person name="Freedman E."/>
            <person name="Gellesch M."/>
            <person name="Goldberg J."/>
            <person name="Griggs A."/>
            <person name="Gujja S."/>
            <person name="Heiman D.I."/>
            <person name="Hepburn T.A."/>
            <person name="Howarth C."/>
            <person name="Jen D."/>
            <person name="Larson L."/>
            <person name="Lewis B."/>
            <person name="Mehta T."/>
            <person name="Park D."/>
            <person name="Pearson M."/>
            <person name="Roberts A."/>
            <person name="Saif S."/>
            <person name="Shea T.D."/>
            <person name="Shenoy N."/>
            <person name="Sisk P."/>
            <person name="Stolte C."/>
            <person name="Sykes S."/>
            <person name="Walk T."/>
            <person name="White J."/>
            <person name="Yandava C."/>
            <person name="Klein B."/>
            <person name="McEwen J.G."/>
            <person name="Puccia R."/>
            <person name="Goldman G.H."/>
            <person name="Felipe M.S."/>
            <person name="Nino-Vega G."/>
            <person name="San-Blas G."/>
            <person name="Taylor J.W."/>
            <person name="Mendoza L."/>
            <person name="Galagan J.E."/>
            <person name="Nusbaum C."/>
            <person name="Birren B.W."/>
        </authorList>
    </citation>
    <scope>NUCLEOTIDE SEQUENCE [LARGE SCALE GENOMIC DNA]</scope>
    <source>
        <strain evidence="4">H143</strain>
    </source>
</reference>
<keyword evidence="2" id="KW-1133">Transmembrane helix</keyword>
<evidence type="ECO:0000256" key="1">
    <source>
        <dbReference type="SAM" id="MobiDB-lite"/>
    </source>
</evidence>
<protein>
    <submittedName>
        <fullName evidence="3">Uncharacterized protein</fullName>
    </submittedName>
</protein>
<organism evidence="3 4">
    <name type="scientific">Ajellomyces capsulatus (strain H143)</name>
    <name type="common">Darling's disease fungus</name>
    <name type="synonym">Histoplasma capsulatum</name>
    <dbReference type="NCBI Taxonomy" id="544712"/>
    <lineage>
        <taxon>Eukaryota</taxon>
        <taxon>Fungi</taxon>
        <taxon>Dikarya</taxon>
        <taxon>Ascomycota</taxon>
        <taxon>Pezizomycotina</taxon>
        <taxon>Eurotiomycetes</taxon>
        <taxon>Eurotiomycetidae</taxon>
        <taxon>Onygenales</taxon>
        <taxon>Ajellomycetaceae</taxon>
        <taxon>Histoplasma</taxon>
    </lineage>
</organism>
<accession>C6HNX8</accession>
<keyword evidence="2" id="KW-0472">Membrane</keyword>
<feature type="region of interest" description="Disordered" evidence="1">
    <location>
        <begin position="135"/>
        <end position="159"/>
    </location>
</feature>
<dbReference type="HOGENOM" id="CLU_1660216_0_0_1"/>
<evidence type="ECO:0000313" key="3">
    <source>
        <dbReference type="EMBL" id="EER38174.1"/>
    </source>
</evidence>
<sequence length="159" mass="16716">MLLLGNGGGRYHSCVTLMRDDNHACPQSALTAYAVLSALKWGAKVNGKRADQEKSEERRGSEETGRADMASLVILFILGGSWFLLVTFLVLGMCRQKYMRRASSSSSSIFSSGNGRSSSSSALGAAARARDLTATSSVASTDSAGAAGKVGTPKKAYLR</sequence>
<keyword evidence="2" id="KW-0812">Transmembrane</keyword>
<evidence type="ECO:0000256" key="2">
    <source>
        <dbReference type="SAM" id="Phobius"/>
    </source>
</evidence>
<evidence type="ECO:0000313" key="4">
    <source>
        <dbReference type="Proteomes" id="UP000002624"/>
    </source>
</evidence>
<proteinExistence type="predicted"/>
<feature type="transmembrane region" description="Helical" evidence="2">
    <location>
        <begin position="69"/>
        <end position="91"/>
    </location>
</feature>
<feature type="compositionally biased region" description="Low complexity" evidence="1">
    <location>
        <begin position="135"/>
        <end position="147"/>
    </location>
</feature>
<dbReference type="AlphaFoldDB" id="C6HNX8"/>
<gene>
    <name evidence="3" type="ORF">HCDG_07909</name>
</gene>